<dbReference type="EMBL" id="JABACJ020000001">
    <property type="protein sequence ID" value="MBU3874328.1"/>
    <property type="molecule type" value="Genomic_DNA"/>
</dbReference>
<dbReference type="InterPro" id="IPR001206">
    <property type="entry name" value="Diacylglycerol_kinase_cat_dom"/>
</dbReference>
<dbReference type="PANTHER" id="PTHR12358:SF106">
    <property type="entry name" value="LIPID KINASE YEGS"/>
    <property type="match status" value="1"/>
</dbReference>
<evidence type="ECO:0000259" key="13">
    <source>
        <dbReference type="PROSITE" id="PS50146"/>
    </source>
</evidence>
<keyword evidence="15" id="KW-1185">Reference proteome</keyword>
<dbReference type="InterPro" id="IPR005218">
    <property type="entry name" value="Diacylglycerol/lipid_kinase"/>
</dbReference>
<dbReference type="PANTHER" id="PTHR12358">
    <property type="entry name" value="SPHINGOSINE KINASE"/>
    <property type="match status" value="1"/>
</dbReference>
<evidence type="ECO:0000256" key="2">
    <source>
        <dbReference type="ARBA" id="ARBA00005983"/>
    </source>
</evidence>
<keyword evidence="12" id="KW-1208">Phospholipid metabolism</keyword>
<keyword evidence="7 14" id="KW-0418">Kinase</keyword>
<evidence type="ECO:0000256" key="10">
    <source>
        <dbReference type="ARBA" id="ARBA00023098"/>
    </source>
</evidence>
<comment type="cofactor">
    <cofactor evidence="1">
        <name>Mg(2+)</name>
        <dbReference type="ChEBI" id="CHEBI:18420"/>
    </cofactor>
</comment>
<evidence type="ECO:0000313" key="14">
    <source>
        <dbReference type="EMBL" id="MBU3874328.1"/>
    </source>
</evidence>
<keyword evidence="11" id="KW-0594">Phospholipid biosynthesis</keyword>
<dbReference type="Pfam" id="PF19279">
    <property type="entry name" value="YegS_C"/>
    <property type="match status" value="1"/>
</dbReference>
<dbReference type="Pfam" id="PF00781">
    <property type="entry name" value="DAGK_cat"/>
    <property type="match status" value="1"/>
</dbReference>
<dbReference type="InterPro" id="IPR045540">
    <property type="entry name" value="YegS/DAGK_C"/>
</dbReference>
<evidence type="ECO:0000256" key="4">
    <source>
        <dbReference type="ARBA" id="ARBA00022679"/>
    </source>
</evidence>
<keyword evidence="5" id="KW-0479">Metal-binding</keyword>
<organism evidence="14 15">
    <name type="scientific">Faecalicatena faecalis</name>
    <dbReference type="NCBI Taxonomy" id="2726362"/>
    <lineage>
        <taxon>Bacteria</taxon>
        <taxon>Bacillati</taxon>
        <taxon>Bacillota</taxon>
        <taxon>Clostridia</taxon>
        <taxon>Lachnospirales</taxon>
        <taxon>Lachnospiraceae</taxon>
        <taxon>Faecalicatena</taxon>
    </lineage>
</organism>
<dbReference type="Proteomes" id="UP000723714">
    <property type="component" value="Unassembled WGS sequence"/>
</dbReference>
<keyword evidence="4" id="KW-0808">Transferase</keyword>
<evidence type="ECO:0000256" key="9">
    <source>
        <dbReference type="ARBA" id="ARBA00022842"/>
    </source>
</evidence>
<dbReference type="NCBIfam" id="TIGR00147">
    <property type="entry name" value="YegS/Rv2252/BmrU family lipid kinase"/>
    <property type="match status" value="1"/>
</dbReference>
<evidence type="ECO:0000256" key="5">
    <source>
        <dbReference type="ARBA" id="ARBA00022723"/>
    </source>
</evidence>
<dbReference type="RefSeq" id="WP_216238442.1">
    <property type="nucleotide sequence ID" value="NZ_JABACJ020000001.1"/>
</dbReference>
<name>A0ABS6CYJ2_9FIRM</name>
<accession>A0ABS6CYJ2</accession>
<sequence>MKKMLFIYNPNAGTGVLKPRLADVLDIFVKGGYDVTVYPTQCYHDALTKTVSYTEEYDVVVCSGGDGTLDEVVTGMSMREKQVPIGYIPAGTTNDFANSLHISKDVLEAADTAANGIPFPCDVGVFNNDYFVYIAAFGLFTDVSYETKQSMKNVLGHLAYVLEGTKRIFNIPSYHIKVTHDGETLEEDFVFGMVTNSRSVGGFKGIIGKDVVFDDGEFEVTLIKTPKNPIELNEIIASLVLKQIDSKHMYSFRSGNVKFESVEEIPWTLDGEFGGEHDEVVIQNKKQGLRIMVAPKAIERLSVKGRIAGAIELKEEMEGLE</sequence>
<proteinExistence type="inferred from homology"/>
<evidence type="ECO:0000256" key="8">
    <source>
        <dbReference type="ARBA" id="ARBA00022840"/>
    </source>
</evidence>
<keyword evidence="9" id="KW-0460">Magnesium</keyword>
<evidence type="ECO:0000313" key="15">
    <source>
        <dbReference type="Proteomes" id="UP000723714"/>
    </source>
</evidence>
<evidence type="ECO:0000256" key="11">
    <source>
        <dbReference type="ARBA" id="ARBA00023209"/>
    </source>
</evidence>
<dbReference type="PROSITE" id="PS50146">
    <property type="entry name" value="DAGK"/>
    <property type="match status" value="1"/>
</dbReference>
<keyword evidence="6" id="KW-0547">Nucleotide-binding</keyword>
<evidence type="ECO:0000256" key="3">
    <source>
        <dbReference type="ARBA" id="ARBA00022516"/>
    </source>
</evidence>
<keyword evidence="3" id="KW-0444">Lipid biosynthesis</keyword>
<feature type="domain" description="DAGKc" evidence="13">
    <location>
        <begin position="1"/>
        <end position="130"/>
    </location>
</feature>
<evidence type="ECO:0000256" key="7">
    <source>
        <dbReference type="ARBA" id="ARBA00022777"/>
    </source>
</evidence>
<dbReference type="GO" id="GO:0016301">
    <property type="term" value="F:kinase activity"/>
    <property type="evidence" value="ECO:0007669"/>
    <property type="project" value="UniProtKB-KW"/>
</dbReference>
<evidence type="ECO:0000256" key="6">
    <source>
        <dbReference type="ARBA" id="ARBA00022741"/>
    </source>
</evidence>
<keyword evidence="8" id="KW-0067">ATP-binding</keyword>
<evidence type="ECO:0000256" key="12">
    <source>
        <dbReference type="ARBA" id="ARBA00023264"/>
    </source>
</evidence>
<evidence type="ECO:0000256" key="1">
    <source>
        <dbReference type="ARBA" id="ARBA00001946"/>
    </source>
</evidence>
<dbReference type="SMART" id="SM00046">
    <property type="entry name" value="DAGKc"/>
    <property type="match status" value="1"/>
</dbReference>
<comment type="caution">
    <text evidence="14">The sequence shown here is derived from an EMBL/GenBank/DDBJ whole genome shotgun (WGS) entry which is preliminary data.</text>
</comment>
<keyword evidence="10" id="KW-0443">Lipid metabolism</keyword>
<comment type="similarity">
    <text evidence="2">Belongs to the diacylglycerol/lipid kinase family.</text>
</comment>
<dbReference type="InterPro" id="IPR050187">
    <property type="entry name" value="Lipid_Phosphate_FormReg"/>
</dbReference>
<protein>
    <submittedName>
        <fullName evidence="14">YegS/Rv2252/BmrU family lipid kinase</fullName>
    </submittedName>
</protein>
<gene>
    <name evidence="14" type="ORF">HGO97_000645</name>
</gene>
<reference evidence="14 15" key="1">
    <citation type="submission" date="2021-06" db="EMBL/GenBank/DDBJ databases">
        <title>Faecalicatena sp. nov. isolated from porcine feces.</title>
        <authorList>
            <person name="Oh B.S."/>
            <person name="Lee J.H."/>
        </authorList>
    </citation>
    <scope>NUCLEOTIDE SEQUENCE [LARGE SCALE GENOMIC DNA]</scope>
    <source>
        <strain evidence="14 15">AGMB00832</strain>
    </source>
</reference>